<comment type="caution">
    <text evidence="1">The sequence shown here is derived from an EMBL/GenBank/DDBJ whole genome shotgun (WGS) entry which is preliminary data.</text>
</comment>
<name>S7UKN0_9BACT</name>
<proteinExistence type="predicted"/>
<sequence length="396" mass="45162">MNAMEVVSLKQGANRRCALLDLDAVPREVTEDDARAYARVIDTTLTPEQAARIAEPGKTFPMQAETMAVHWHPEFVPMDLIRARIRALYPNSGKELIIPTQHNELLFWDDYAGVEVDCYSSGFNRKVQLLLHFRRDKVEGEHQAETLKSMLAHTFEYRSGQLFEFLDAATLPGMEHRRQQAAALSNADAEIVEFSGIIAAKLKRLIEDTWGETPRETIKNKLLRNFLDEYRPAYGDLAVNRAQVYLKALKELVKQGFSLTYFYRASEIIEEARSLGAGVVIPHPEQFWPILLADYDVDGIEVWNPQSREYTEFLIQAVNRQNENRCRNSPQMLVFMGDDCHMSEKVKEPALQDADKAAREVGLQPVWDDLSVRKSLILCGASRAKMIDEYKARLDG</sequence>
<evidence type="ECO:0000313" key="2">
    <source>
        <dbReference type="Proteomes" id="UP000014975"/>
    </source>
</evidence>
<dbReference type="AlphaFoldDB" id="S7UKN0"/>
<gene>
    <name evidence="1" type="ORF">dsat_0047</name>
</gene>
<evidence type="ECO:0000313" key="1">
    <source>
        <dbReference type="EMBL" id="EPR34399.1"/>
    </source>
</evidence>
<dbReference type="PATRIC" id="fig|1121439.3.peg.1260"/>
<organism evidence="1 2">
    <name type="scientific">Alkalidesulfovibrio alkalitolerans DSM 16529</name>
    <dbReference type="NCBI Taxonomy" id="1121439"/>
    <lineage>
        <taxon>Bacteria</taxon>
        <taxon>Pseudomonadati</taxon>
        <taxon>Thermodesulfobacteriota</taxon>
        <taxon>Desulfovibrionia</taxon>
        <taxon>Desulfovibrionales</taxon>
        <taxon>Desulfovibrionaceae</taxon>
        <taxon>Alkalidesulfovibrio</taxon>
    </lineage>
</organism>
<dbReference type="Proteomes" id="UP000014975">
    <property type="component" value="Unassembled WGS sequence"/>
</dbReference>
<dbReference type="eggNOG" id="COG0613">
    <property type="taxonomic scope" value="Bacteria"/>
</dbReference>
<dbReference type="Gene3D" id="3.20.20.140">
    <property type="entry name" value="Metal-dependent hydrolases"/>
    <property type="match status" value="1"/>
</dbReference>
<reference evidence="1 2" key="1">
    <citation type="journal article" date="2013" name="Genome Announc.">
        <title>Draft genome sequences for three mercury-methylating, sulfate-reducing bacteria.</title>
        <authorList>
            <person name="Brown S.D."/>
            <person name="Hurt R.A.Jr."/>
            <person name="Gilmour C.C."/>
            <person name="Elias D.A."/>
        </authorList>
    </citation>
    <scope>NUCLEOTIDE SEQUENCE [LARGE SCALE GENOMIC DNA]</scope>
    <source>
        <strain evidence="1 2">DSM 16529</strain>
    </source>
</reference>
<dbReference type="RefSeq" id="WP_020885453.1">
    <property type="nucleotide sequence ID" value="NZ_ATHI01000011.1"/>
</dbReference>
<accession>S7UKN0</accession>
<dbReference type="EMBL" id="ATHI01000011">
    <property type="protein sequence ID" value="EPR34399.1"/>
    <property type="molecule type" value="Genomic_DNA"/>
</dbReference>
<dbReference type="InterPro" id="IPR016195">
    <property type="entry name" value="Pol/histidinol_Pase-like"/>
</dbReference>
<dbReference type="SUPFAM" id="SSF89550">
    <property type="entry name" value="PHP domain-like"/>
    <property type="match status" value="1"/>
</dbReference>
<dbReference type="STRING" id="1121439.dsat_0047"/>
<protein>
    <submittedName>
        <fullName evidence="1">Uncharacterized protein</fullName>
    </submittedName>
</protein>
<keyword evidence="2" id="KW-1185">Reference proteome</keyword>